<proteinExistence type="predicted"/>
<evidence type="ECO:0000259" key="2">
    <source>
        <dbReference type="Pfam" id="PF07484"/>
    </source>
</evidence>
<sequence>MQSLMPPVDAPNNEFSDGDPSLGTLGTIVRAMFLNNVQDAIRSVQRELLSILAAANINPDGDSNTQVLQAINKIMVDSNMSVPYGIPLPWPTNTPPTGYLICNGASFSAATYPNLAAVYTSGVLPDLRGQTIKGLPASGRTLLSLEADGNKSHSHTASATETDLGTKQTSTDGDHAHGGVPSRSNPWEIGGSQSTQFNPNVLGATDNAGSHFHTIYIGPHGHTITIDASGNSETTVKNMAFHYIVRAA</sequence>
<evidence type="ECO:0000313" key="3">
    <source>
        <dbReference type="EMBL" id="SQC22601.1"/>
    </source>
</evidence>
<feature type="domain" description="Phage tail collar" evidence="2">
    <location>
        <begin position="85"/>
        <end position="132"/>
    </location>
</feature>
<dbReference type="Proteomes" id="UP000250675">
    <property type="component" value="Unassembled WGS sequence"/>
</dbReference>
<protein>
    <submittedName>
        <fullName evidence="3">Putative prophage tail fiber protein</fullName>
    </submittedName>
</protein>
<dbReference type="InterPro" id="IPR011083">
    <property type="entry name" value="Phage_tail_collar_dom"/>
</dbReference>
<evidence type="ECO:0000256" key="1">
    <source>
        <dbReference type="SAM" id="MobiDB-lite"/>
    </source>
</evidence>
<feature type="region of interest" description="Disordered" evidence="1">
    <location>
        <begin position="148"/>
        <end position="195"/>
    </location>
</feature>
<dbReference type="SUPFAM" id="SSF88874">
    <property type="entry name" value="Receptor-binding domain of short tail fibre protein gp12"/>
    <property type="match status" value="1"/>
</dbReference>
<dbReference type="Gene3D" id="3.90.1340.10">
    <property type="entry name" value="Phage tail collar domain"/>
    <property type="match status" value="1"/>
</dbReference>
<dbReference type="AlphaFoldDB" id="A0A2X3DE40"/>
<name>A0A2X3DE40_KLEPN</name>
<dbReference type="PANTHER" id="PTHR35191:SF1">
    <property type="entry name" value="PROPHAGE SIDE TAIL FIBER PROTEIN HOMOLOG STFQ-RELATED"/>
    <property type="match status" value="1"/>
</dbReference>
<accession>A0A2X3DE40</accession>
<dbReference type="InterPro" id="IPR037053">
    <property type="entry name" value="Phage_tail_collar_dom_sf"/>
</dbReference>
<gene>
    <name evidence="3" type="ORF">NCTC9645_03027</name>
</gene>
<dbReference type="EMBL" id="UASO01000004">
    <property type="protein sequence ID" value="SQC22601.1"/>
    <property type="molecule type" value="Genomic_DNA"/>
</dbReference>
<dbReference type="PANTHER" id="PTHR35191">
    <property type="entry name" value="PROPHAGE SIDE TAIL FIBER PROTEIN HOMOLOG STFQ-RELATED"/>
    <property type="match status" value="1"/>
</dbReference>
<reference evidence="3 4" key="1">
    <citation type="submission" date="2018-06" db="EMBL/GenBank/DDBJ databases">
        <authorList>
            <consortium name="Pathogen Informatics"/>
            <person name="Doyle S."/>
        </authorList>
    </citation>
    <scope>NUCLEOTIDE SEQUENCE [LARGE SCALE GENOMIC DNA]</scope>
    <source>
        <strain evidence="3 4">NCTC9645</strain>
    </source>
</reference>
<dbReference type="InterPro" id="IPR051934">
    <property type="entry name" value="Phage_Tail_Fiber_Structural"/>
</dbReference>
<evidence type="ECO:0000313" key="4">
    <source>
        <dbReference type="Proteomes" id="UP000250675"/>
    </source>
</evidence>
<organism evidence="3 4">
    <name type="scientific">Klebsiella pneumoniae</name>
    <dbReference type="NCBI Taxonomy" id="573"/>
    <lineage>
        <taxon>Bacteria</taxon>
        <taxon>Pseudomonadati</taxon>
        <taxon>Pseudomonadota</taxon>
        <taxon>Gammaproteobacteria</taxon>
        <taxon>Enterobacterales</taxon>
        <taxon>Enterobacteriaceae</taxon>
        <taxon>Klebsiella/Raoultella group</taxon>
        <taxon>Klebsiella</taxon>
        <taxon>Klebsiella pneumoniae complex</taxon>
    </lineage>
</organism>
<dbReference type="Pfam" id="PF07484">
    <property type="entry name" value="Collar"/>
    <property type="match status" value="1"/>
</dbReference>
<feature type="compositionally biased region" description="Polar residues" evidence="1">
    <location>
        <begin position="155"/>
        <end position="171"/>
    </location>
</feature>